<gene>
    <name evidence="5" type="ORF">AMRN_0455</name>
    <name evidence="6" type="ORF">CPH92_00185</name>
</gene>
<keyword evidence="7" id="KW-1185">Reference proteome</keyword>
<proteinExistence type="predicted"/>
<dbReference type="InterPro" id="IPR053142">
    <property type="entry name" value="PchR_regulatory_protein"/>
</dbReference>
<dbReference type="AlphaFoldDB" id="A0A347THZ5"/>
<keyword evidence="3" id="KW-0804">Transcription</keyword>
<keyword evidence="2" id="KW-0238">DNA-binding</keyword>
<name>A0A347THZ5_9BACT</name>
<protein>
    <submittedName>
        <fullName evidence="6">AraC family transcriptional regulator</fullName>
    </submittedName>
    <submittedName>
        <fullName evidence="5">Transcriptional regulator, AraC family</fullName>
    </submittedName>
</protein>
<evidence type="ECO:0000256" key="1">
    <source>
        <dbReference type="ARBA" id="ARBA00023015"/>
    </source>
</evidence>
<dbReference type="InterPro" id="IPR009057">
    <property type="entry name" value="Homeodomain-like_sf"/>
</dbReference>
<evidence type="ECO:0000256" key="3">
    <source>
        <dbReference type="ARBA" id="ARBA00023163"/>
    </source>
</evidence>
<dbReference type="PROSITE" id="PS01124">
    <property type="entry name" value="HTH_ARAC_FAMILY_2"/>
    <property type="match status" value="1"/>
</dbReference>
<evidence type="ECO:0000256" key="2">
    <source>
        <dbReference type="ARBA" id="ARBA00023125"/>
    </source>
</evidence>
<reference evidence="7" key="1">
    <citation type="submission" date="2017-09" db="EMBL/GenBank/DDBJ databases">
        <title>Arcobacter canalis sp. nov., a new species isolated from a water canal contaminated with urban sewage.</title>
        <authorList>
            <person name="Perez-Cataluna A."/>
            <person name="Salas-Masso N."/>
            <person name="Figueras M.J."/>
        </authorList>
    </citation>
    <scope>NUCLEOTIDE SEQUENCE [LARGE SCALE GENOMIC DNA]</scope>
    <source>
        <strain evidence="7">CECT 7727</strain>
    </source>
</reference>
<feature type="domain" description="HTH araC/xylS-type" evidence="4">
    <location>
        <begin position="223"/>
        <end position="320"/>
    </location>
</feature>
<dbReference type="Pfam" id="PF12833">
    <property type="entry name" value="HTH_18"/>
    <property type="match status" value="1"/>
</dbReference>
<dbReference type="PANTHER" id="PTHR47893">
    <property type="entry name" value="REGULATORY PROTEIN PCHR"/>
    <property type="match status" value="1"/>
</dbReference>
<dbReference type="PRINTS" id="PR00032">
    <property type="entry name" value="HTHARAC"/>
</dbReference>
<reference evidence="6" key="2">
    <citation type="submission" date="2017-09" db="EMBL/GenBank/DDBJ databases">
        <authorList>
            <person name="Perez-Cataluna A."/>
            <person name="Figueras M.J."/>
            <person name="Salas-Masso N."/>
        </authorList>
    </citation>
    <scope>NUCLEOTIDE SEQUENCE</scope>
    <source>
        <strain evidence="6">CECT 7727</strain>
    </source>
</reference>
<dbReference type="SUPFAM" id="SSF46689">
    <property type="entry name" value="Homeodomain-like"/>
    <property type="match status" value="2"/>
</dbReference>
<dbReference type="EMBL" id="NXAO01000001">
    <property type="protein sequence ID" value="PHO16725.1"/>
    <property type="molecule type" value="Genomic_DNA"/>
</dbReference>
<organism evidence="5 8">
    <name type="scientific">Malaciobacter marinus</name>
    <dbReference type="NCBI Taxonomy" id="505249"/>
    <lineage>
        <taxon>Bacteria</taxon>
        <taxon>Pseudomonadati</taxon>
        <taxon>Campylobacterota</taxon>
        <taxon>Epsilonproteobacteria</taxon>
        <taxon>Campylobacterales</taxon>
        <taxon>Arcobacteraceae</taxon>
        <taxon>Malaciobacter</taxon>
    </lineage>
</organism>
<accession>A0A347THZ5</accession>
<reference evidence="5 8" key="3">
    <citation type="submission" date="2018-08" db="EMBL/GenBank/DDBJ databases">
        <title>Complete genome of the Arcobacter marinus type strain JCM 15502.</title>
        <authorList>
            <person name="Miller W.G."/>
            <person name="Yee E."/>
            <person name="Huynh S."/>
            <person name="Parker C.T."/>
        </authorList>
    </citation>
    <scope>NUCLEOTIDE SEQUENCE [LARGE SCALE GENOMIC DNA]</scope>
    <source>
        <strain evidence="5 8">JCM 15502</strain>
    </source>
</reference>
<dbReference type="EMBL" id="CP032101">
    <property type="protein sequence ID" value="AXX86223.1"/>
    <property type="molecule type" value="Genomic_DNA"/>
</dbReference>
<dbReference type="Proteomes" id="UP000264693">
    <property type="component" value="Chromosome"/>
</dbReference>
<dbReference type="PANTHER" id="PTHR47893:SF1">
    <property type="entry name" value="REGULATORY PROTEIN PCHR"/>
    <property type="match status" value="1"/>
</dbReference>
<dbReference type="Gene3D" id="1.10.10.60">
    <property type="entry name" value="Homeodomain-like"/>
    <property type="match status" value="2"/>
</dbReference>
<dbReference type="InterPro" id="IPR018060">
    <property type="entry name" value="HTH_AraC"/>
</dbReference>
<evidence type="ECO:0000313" key="7">
    <source>
        <dbReference type="Proteomes" id="UP000224740"/>
    </source>
</evidence>
<keyword evidence="1" id="KW-0805">Transcription regulation</keyword>
<sequence>MEKVNYYDLIDIEKKIQNPFSRETSFAKIKKEYGEGFTIFYDMGNGIALFVRKITPNKDLLLYEKSQVPGACLIFNLGSNINFAYKDEKEHILRKNHFFLELASNEFYCEIPLKKNQAFISIFIGTKSDLFLKIAYKIENIKKYMELAFKQSYYVLGNLQIDALQSELSNDFKDENYFEDSLKSIYLESKITNLLHHTIEKISKSLNDKSSISLKKDRISSLERAKEIIMKDYNSKLSIKNIAYKSAINECYLKKDFKEYYGMTILQMIQERRLEVAKRLLKENFSVKEVALKVGYNNTSYFSKLFFNHFLITPNNYRKELNNY</sequence>
<dbReference type="SMART" id="SM00342">
    <property type="entry name" value="HTH_ARAC"/>
    <property type="match status" value="1"/>
</dbReference>
<dbReference type="Proteomes" id="UP000224740">
    <property type="component" value="Unassembled WGS sequence"/>
</dbReference>
<dbReference type="GO" id="GO:0003700">
    <property type="term" value="F:DNA-binding transcription factor activity"/>
    <property type="evidence" value="ECO:0007669"/>
    <property type="project" value="InterPro"/>
</dbReference>
<evidence type="ECO:0000313" key="6">
    <source>
        <dbReference type="EMBL" id="PHO16725.1"/>
    </source>
</evidence>
<dbReference type="GO" id="GO:0043565">
    <property type="term" value="F:sequence-specific DNA binding"/>
    <property type="evidence" value="ECO:0007669"/>
    <property type="project" value="InterPro"/>
</dbReference>
<dbReference type="InterPro" id="IPR020449">
    <property type="entry name" value="Tscrpt_reg_AraC-type_HTH"/>
</dbReference>
<evidence type="ECO:0000313" key="8">
    <source>
        <dbReference type="Proteomes" id="UP000264693"/>
    </source>
</evidence>
<dbReference type="KEGG" id="amar:AMRN_0455"/>
<evidence type="ECO:0000259" key="4">
    <source>
        <dbReference type="PROSITE" id="PS01124"/>
    </source>
</evidence>
<dbReference type="RefSeq" id="WP_099309806.1">
    <property type="nucleotide sequence ID" value="NZ_CP032101.1"/>
</dbReference>
<evidence type="ECO:0000313" key="5">
    <source>
        <dbReference type="EMBL" id="AXX86223.1"/>
    </source>
</evidence>